<dbReference type="PANTHER" id="PTHR30598:SF3">
    <property type="entry name" value="RESPIRATORY NITRATE REDUCTASE 1 GAMMA CHAIN"/>
    <property type="match status" value="1"/>
</dbReference>
<keyword evidence="9 17" id="KW-1133">Transmembrane helix</keyword>
<evidence type="ECO:0000256" key="15">
    <source>
        <dbReference type="ARBA" id="ARBA00063882"/>
    </source>
</evidence>
<evidence type="ECO:0000256" key="2">
    <source>
        <dbReference type="ARBA" id="ARBA00012500"/>
    </source>
</evidence>
<comment type="subunit">
    <text evidence="15">Dimer of heterotrimers each composed of an alpha, a beta and a gamma chain. Alpha and beta are catalytic chains; gamma chains are involved in binding the enzyme complex to the cytoplasmic membrane.</text>
</comment>
<comment type="subcellular location">
    <subcellularLocation>
        <location evidence="1">Cell membrane</location>
        <topology evidence="1">Multi-pass membrane protein</topology>
    </subcellularLocation>
</comment>
<dbReference type="RefSeq" id="WP_094838667.1">
    <property type="nucleotide sequence ID" value="NZ_NEVQ01000019.1"/>
</dbReference>
<evidence type="ECO:0000256" key="1">
    <source>
        <dbReference type="ARBA" id="ARBA00004651"/>
    </source>
</evidence>
<evidence type="ECO:0000256" key="14">
    <source>
        <dbReference type="ARBA" id="ARBA00048294"/>
    </source>
</evidence>
<dbReference type="GO" id="GO:0020037">
    <property type="term" value="F:heme binding"/>
    <property type="evidence" value="ECO:0007669"/>
    <property type="project" value="TreeGrafter"/>
</dbReference>
<dbReference type="GO" id="GO:0009325">
    <property type="term" value="C:nitrate reductase complex"/>
    <property type="evidence" value="ECO:0007669"/>
    <property type="project" value="InterPro"/>
</dbReference>
<evidence type="ECO:0000256" key="7">
    <source>
        <dbReference type="ARBA" id="ARBA00022723"/>
    </source>
</evidence>
<keyword evidence="5 16" id="KW-0349">Heme</keyword>
<comment type="caution">
    <text evidence="19">The sequence shown here is derived from an EMBL/GenBank/DDBJ whole genome shotgun (WGS) entry which is preliminary data.</text>
</comment>
<dbReference type="NCBIfam" id="TIGR00351">
    <property type="entry name" value="narI"/>
    <property type="match status" value="1"/>
</dbReference>
<keyword evidence="7" id="KW-0479">Metal-binding</keyword>
<evidence type="ECO:0000313" key="19">
    <source>
        <dbReference type="EMBL" id="OZI53127.1"/>
    </source>
</evidence>
<proteinExistence type="predicted"/>
<dbReference type="FunFam" id="1.20.950.20:FF:000001">
    <property type="entry name" value="Respiratory nitrate reductase subunit gamma"/>
    <property type="match status" value="1"/>
</dbReference>
<dbReference type="InterPro" id="IPR051936">
    <property type="entry name" value="Heme-iron_electron_transfer"/>
</dbReference>
<evidence type="ECO:0000256" key="9">
    <source>
        <dbReference type="ARBA" id="ARBA00022989"/>
    </source>
</evidence>
<dbReference type="GO" id="GO:0042128">
    <property type="term" value="P:nitrate assimilation"/>
    <property type="evidence" value="ECO:0007669"/>
    <property type="project" value="UniProtKB-KW"/>
</dbReference>
<dbReference type="SUPFAM" id="SSF103501">
    <property type="entry name" value="Respiratory nitrate reductase 1 gamma chain"/>
    <property type="match status" value="1"/>
</dbReference>
<keyword evidence="12" id="KW-0534">Nitrate assimilation</keyword>
<keyword evidence="3" id="KW-0813">Transport</keyword>
<evidence type="ECO:0000256" key="4">
    <source>
        <dbReference type="ARBA" id="ARBA00022475"/>
    </source>
</evidence>
<keyword evidence="8" id="KW-0249">Electron transport</keyword>
<evidence type="ECO:0000256" key="12">
    <source>
        <dbReference type="ARBA" id="ARBA00023063"/>
    </source>
</evidence>
<feature type="transmembrane region" description="Helical" evidence="17">
    <location>
        <begin position="132"/>
        <end position="150"/>
    </location>
</feature>
<dbReference type="GO" id="GO:0009055">
    <property type="term" value="F:electron transfer activity"/>
    <property type="evidence" value="ECO:0007669"/>
    <property type="project" value="TreeGrafter"/>
</dbReference>
<feature type="binding site" description="axial binding residue" evidence="16">
    <location>
        <position position="67"/>
    </location>
    <ligand>
        <name>heme b</name>
        <dbReference type="ChEBI" id="CHEBI:60344"/>
        <label>1</label>
    </ligand>
    <ligandPart>
        <name>Fe</name>
        <dbReference type="ChEBI" id="CHEBI:18248"/>
    </ligandPart>
</feature>
<evidence type="ECO:0000256" key="13">
    <source>
        <dbReference type="ARBA" id="ARBA00023136"/>
    </source>
</evidence>
<evidence type="ECO:0000256" key="11">
    <source>
        <dbReference type="ARBA" id="ARBA00023004"/>
    </source>
</evidence>
<dbReference type="Gene3D" id="1.20.950.20">
    <property type="entry name" value="Transmembrane di-heme cytochromes, Chain C"/>
    <property type="match status" value="1"/>
</dbReference>
<name>A0A261TV76_9BORD</name>
<dbReference type="GO" id="GO:0005886">
    <property type="term" value="C:plasma membrane"/>
    <property type="evidence" value="ECO:0007669"/>
    <property type="project" value="UniProtKB-SubCell"/>
</dbReference>
<dbReference type="InterPro" id="IPR023234">
    <property type="entry name" value="NarG-like_domain"/>
</dbReference>
<evidence type="ECO:0000256" key="17">
    <source>
        <dbReference type="SAM" id="Phobius"/>
    </source>
</evidence>
<dbReference type="EC" id="1.7.5.1" evidence="2"/>
<feature type="binding site" description="axial binding residue" evidence="16">
    <location>
        <position position="207"/>
    </location>
    <ligand>
        <name>heme b</name>
        <dbReference type="ChEBI" id="CHEBI:60344"/>
        <label>1</label>
    </ligand>
    <ligandPart>
        <name>Fe</name>
        <dbReference type="ChEBI" id="CHEBI:18248"/>
    </ligandPart>
</feature>
<dbReference type="InterPro" id="IPR003816">
    <property type="entry name" value="Nitrate_red_gam"/>
</dbReference>
<keyword evidence="10" id="KW-0560">Oxidoreductase</keyword>
<dbReference type="Pfam" id="PF02665">
    <property type="entry name" value="Nitrate_red_gam"/>
    <property type="match status" value="1"/>
</dbReference>
<dbReference type="EMBL" id="NEVQ01000019">
    <property type="protein sequence ID" value="OZI53127.1"/>
    <property type="molecule type" value="Genomic_DNA"/>
</dbReference>
<keyword evidence="20" id="KW-1185">Reference proteome</keyword>
<sequence>MSAYLHHFFFAVYPYIALAIFLFGSLARFERDQYTWKSDSSQLLKRGALRWGSNLFHIGILSLFFTHLFGLLTPPAVYHALGLSTELKQLMAVVVGAILGLICLAGLLILIYRRMSEPRLRATSRVSDWVTLIWILIVLSLGLLSILTSAEHKDGSLMLLLGDWAQRIVTFRAGAAEVMVGVPWVYQVHMVLGMTLFLIFPFTRLVHVWSGFASVGYLTRAWQLVRSR</sequence>
<feature type="domain" description="NarG-like" evidence="18">
    <location>
        <begin position="7"/>
        <end position="228"/>
    </location>
</feature>
<protein>
    <recommendedName>
        <fullName evidence="2">nitrate reductase (quinone)</fullName>
        <ecNumber evidence="2">1.7.5.1</ecNumber>
    </recommendedName>
</protein>
<evidence type="ECO:0000256" key="6">
    <source>
        <dbReference type="ARBA" id="ARBA00022692"/>
    </source>
</evidence>
<dbReference type="Proteomes" id="UP000216885">
    <property type="component" value="Unassembled WGS sequence"/>
</dbReference>
<evidence type="ECO:0000256" key="3">
    <source>
        <dbReference type="ARBA" id="ARBA00022448"/>
    </source>
</evidence>
<keyword evidence="6 17" id="KW-0812">Transmembrane</keyword>
<dbReference type="InterPro" id="IPR036197">
    <property type="entry name" value="NarG-like_sf"/>
</dbReference>
<feature type="binding site" description="axial binding residue" evidence="16">
    <location>
        <position position="189"/>
    </location>
    <ligand>
        <name>heme b</name>
        <dbReference type="ChEBI" id="CHEBI:60344"/>
        <label>1</label>
    </ligand>
    <ligandPart>
        <name>Fe</name>
        <dbReference type="ChEBI" id="CHEBI:18248"/>
    </ligandPart>
</feature>
<keyword evidence="4" id="KW-1003">Cell membrane</keyword>
<feature type="transmembrane region" description="Helical" evidence="17">
    <location>
        <begin position="48"/>
        <end position="70"/>
    </location>
</feature>
<feature type="binding site" description="axial binding residue" evidence="16">
    <location>
        <position position="57"/>
    </location>
    <ligand>
        <name>heme b</name>
        <dbReference type="ChEBI" id="CHEBI:60344"/>
        <label>1</label>
    </ligand>
    <ligandPart>
        <name>Fe</name>
        <dbReference type="ChEBI" id="CHEBI:18248"/>
    </ligandPart>
</feature>
<evidence type="ECO:0000313" key="20">
    <source>
        <dbReference type="Proteomes" id="UP000216885"/>
    </source>
</evidence>
<dbReference type="GO" id="GO:0160182">
    <property type="term" value="F:nitrate reductase (quinone) activity"/>
    <property type="evidence" value="ECO:0007669"/>
    <property type="project" value="UniProtKB-EC"/>
</dbReference>
<evidence type="ECO:0000256" key="8">
    <source>
        <dbReference type="ARBA" id="ARBA00022982"/>
    </source>
</evidence>
<reference evidence="19 20" key="1">
    <citation type="submission" date="2017-05" db="EMBL/GenBank/DDBJ databases">
        <title>Complete and WGS of Bordetella genogroups.</title>
        <authorList>
            <person name="Spilker T."/>
            <person name="LiPuma J."/>
        </authorList>
    </citation>
    <scope>NUCLEOTIDE SEQUENCE [LARGE SCALE GENOMIC DNA]</scope>
    <source>
        <strain evidence="19 20">AU9919</strain>
    </source>
</reference>
<feature type="transmembrane region" description="Helical" evidence="17">
    <location>
        <begin position="90"/>
        <end position="112"/>
    </location>
</feature>
<accession>A0A261TV76</accession>
<dbReference type="PANTHER" id="PTHR30598">
    <property type="entry name" value="NITRATE REDUCTASE PRIVATE CHAPERONE, REDOX ENZYME MATURATION PROTEIN REMP FAMILY"/>
    <property type="match status" value="1"/>
</dbReference>
<keyword evidence="11 16" id="KW-0408">Iron</keyword>
<organism evidence="19 20">
    <name type="scientific">Bordetella genomosp. 4</name>
    <dbReference type="NCBI Taxonomy" id="463044"/>
    <lineage>
        <taxon>Bacteria</taxon>
        <taxon>Pseudomonadati</taxon>
        <taxon>Pseudomonadota</taxon>
        <taxon>Betaproteobacteria</taxon>
        <taxon>Burkholderiales</taxon>
        <taxon>Alcaligenaceae</taxon>
        <taxon>Bordetella</taxon>
    </lineage>
</organism>
<gene>
    <name evidence="19" type="ORF">CAL20_19210</name>
</gene>
<evidence type="ECO:0000256" key="16">
    <source>
        <dbReference type="PIRSR" id="PIRSR603816-1"/>
    </source>
</evidence>
<keyword evidence="13 17" id="KW-0472">Membrane</keyword>
<feature type="transmembrane region" description="Helical" evidence="17">
    <location>
        <begin position="6"/>
        <end position="27"/>
    </location>
</feature>
<dbReference type="AlphaFoldDB" id="A0A261TV76"/>
<comment type="catalytic activity">
    <reaction evidence="14">
        <text>nitrate + a quinol = a quinone + nitrite + H2O</text>
        <dbReference type="Rhea" id="RHEA:56144"/>
        <dbReference type="ChEBI" id="CHEBI:15377"/>
        <dbReference type="ChEBI" id="CHEBI:16301"/>
        <dbReference type="ChEBI" id="CHEBI:17632"/>
        <dbReference type="ChEBI" id="CHEBI:24646"/>
        <dbReference type="ChEBI" id="CHEBI:132124"/>
        <dbReference type="EC" id="1.7.5.1"/>
    </reaction>
</comment>
<dbReference type="GO" id="GO:0046872">
    <property type="term" value="F:metal ion binding"/>
    <property type="evidence" value="ECO:0007669"/>
    <property type="project" value="UniProtKB-KW"/>
</dbReference>
<evidence type="ECO:0000256" key="5">
    <source>
        <dbReference type="ARBA" id="ARBA00022617"/>
    </source>
</evidence>
<dbReference type="GO" id="GO:0019645">
    <property type="term" value="P:anaerobic electron transport chain"/>
    <property type="evidence" value="ECO:0007669"/>
    <property type="project" value="UniProtKB-ARBA"/>
</dbReference>
<evidence type="ECO:0000256" key="10">
    <source>
        <dbReference type="ARBA" id="ARBA00023002"/>
    </source>
</evidence>
<evidence type="ECO:0000259" key="18">
    <source>
        <dbReference type="Pfam" id="PF02665"/>
    </source>
</evidence>